<dbReference type="EMBL" id="CP078093">
    <property type="protein sequence ID" value="QXM06703.1"/>
    <property type="molecule type" value="Genomic_DNA"/>
</dbReference>
<name>A0ABX8RCC4_9CLOT</name>
<accession>A0ABX8RCC4</accession>
<organism evidence="1 2">
    <name type="scientific">Crassaminicella indica</name>
    <dbReference type="NCBI Taxonomy" id="2855394"/>
    <lineage>
        <taxon>Bacteria</taxon>
        <taxon>Bacillati</taxon>
        <taxon>Bacillota</taxon>
        <taxon>Clostridia</taxon>
        <taxon>Eubacteriales</taxon>
        <taxon>Clostridiaceae</taxon>
        <taxon>Crassaminicella</taxon>
    </lineage>
</organism>
<dbReference type="Pfam" id="PF07997">
    <property type="entry name" value="DUF1694"/>
    <property type="match status" value="1"/>
</dbReference>
<dbReference type="Proteomes" id="UP000886818">
    <property type="component" value="Chromosome"/>
</dbReference>
<protein>
    <submittedName>
        <fullName evidence="1">YueI family protein</fullName>
    </submittedName>
</protein>
<dbReference type="RefSeq" id="WP_218283399.1">
    <property type="nucleotide sequence ID" value="NZ_CP078093.1"/>
</dbReference>
<evidence type="ECO:0000313" key="1">
    <source>
        <dbReference type="EMBL" id="QXM06703.1"/>
    </source>
</evidence>
<gene>
    <name evidence="1" type="ORF">KVH43_02990</name>
</gene>
<sequence>MEKQSELEKYINYGLSGTPQIKADEKRRWLGEFRERVVFALTFEQINRKEAVKVVEEKCKDERVDKIIVESSVLDTVIEKFMDIAKKYNKDYKTVDMQNTNGEIALVLASSEAVNESCVLIEKLPVLPDIFYHAKSKKLCKEHMEILKKEAPMFIDEFEEITFLDKMIGIKCGVCESLKK</sequence>
<keyword evidence="2" id="KW-1185">Reference proteome</keyword>
<proteinExistence type="predicted"/>
<dbReference type="InterPro" id="IPR012543">
    <property type="entry name" value="DUF1694"/>
</dbReference>
<reference evidence="1" key="1">
    <citation type="submission" date="2021-07" db="EMBL/GenBank/DDBJ databases">
        <title>Complete genome sequence of Crassaminicella sp. 143-21, isolated from a deep-sea hydrothermal vent.</title>
        <authorList>
            <person name="Li X."/>
        </authorList>
    </citation>
    <scope>NUCLEOTIDE SEQUENCE</scope>
    <source>
        <strain evidence="1">143-21</strain>
    </source>
</reference>
<evidence type="ECO:0000313" key="2">
    <source>
        <dbReference type="Proteomes" id="UP000886818"/>
    </source>
</evidence>